<feature type="compositionally biased region" description="Pro residues" evidence="3">
    <location>
        <begin position="543"/>
        <end position="572"/>
    </location>
</feature>
<evidence type="ECO:0000313" key="5">
    <source>
        <dbReference type="EMBL" id="TGZ82633.1"/>
    </source>
</evidence>
<feature type="compositionally biased region" description="Basic and acidic residues" evidence="3">
    <location>
        <begin position="482"/>
        <end position="520"/>
    </location>
</feature>
<dbReference type="InterPro" id="IPR001452">
    <property type="entry name" value="SH3_domain"/>
</dbReference>
<dbReference type="Gene3D" id="2.30.30.40">
    <property type="entry name" value="SH3 Domains"/>
    <property type="match status" value="1"/>
</dbReference>
<dbReference type="AlphaFoldDB" id="A0A4S2N0Y6"/>
<gene>
    <name evidence="5" type="ORF">EX30DRAFT_193437</name>
</gene>
<dbReference type="InterPro" id="IPR036028">
    <property type="entry name" value="SH3-like_dom_sf"/>
</dbReference>
<dbReference type="Pfam" id="PF00018">
    <property type="entry name" value="SH3_1"/>
    <property type="match status" value="1"/>
</dbReference>
<feature type="compositionally biased region" description="Polar residues" evidence="3">
    <location>
        <begin position="764"/>
        <end position="777"/>
    </location>
</feature>
<feature type="compositionally biased region" description="Basic and acidic residues" evidence="3">
    <location>
        <begin position="297"/>
        <end position="306"/>
    </location>
</feature>
<feature type="compositionally biased region" description="Pro residues" evidence="3">
    <location>
        <begin position="149"/>
        <end position="161"/>
    </location>
</feature>
<dbReference type="Pfam" id="PF25459">
    <property type="entry name" value="AIM3_BBC1_C"/>
    <property type="match status" value="1"/>
</dbReference>
<dbReference type="SMART" id="SM00326">
    <property type="entry name" value="SH3"/>
    <property type="match status" value="1"/>
</dbReference>
<feature type="compositionally biased region" description="Basic and acidic residues" evidence="3">
    <location>
        <begin position="402"/>
        <end position="414"/>
    </location>
</feature>
<dbReference type="PANTHER" id="PTHR46026:SF1">
    <property type="entry name" value="RHO-TYPE GUANINE NUCLEOTIDE EXCHANGE FACTOR, ISOFORM F"/>
    <property type="match status" value="1"/>
</dbReference>
<dbReference type="EMBL" id="ML220115">
    <property type="protein sequence ID" value="TGZ82633.1"/>
    <property type="molecule type" value="Genomic_DNA"/>
</dbReference>
<feature type="compositionally biased region" description="Basic and acidic residues" evidence="3">
    <location>
        <begin position="253"/>
        <end position="272"/>
    </location>
</feature>
<feature type="compositionally biased region" description="Pro residues" evidence="3">
    <location>
        <begin position="210"/>
        <end position="226"/>
    </location>
</feature>
<dbReference type="InParanoid" id="A0A4S2N0Y6"/>
<dbReference type="FunCoup" id="A0A4S2N0Y6">
    <property type="interactions" value="157"/>
</dbReference>
<feature type="compositionally biased region" description="Low complexity" evidence="3">
    <location>
        <begin position="642"/>
        <end position="654"/>
    </location>
</feature>
<sequence>MATPDPPFKVKALYDYSSGHADDLQFATDDIITVTAIEDEDWYYGQMKDKATGELREGIFPNNFVERVKVEVPARPVRRKVEGEGAAPPPPPPPPPPQEEEEEEEKEGRGGESVAAAVVAPPPPPPVEEPPKVVQKVEEVHAPVVAAAPPVPKPTPAPAPPLAEEKKEKPPPPDKPSSFKDRLALFNKGGAAPIAPFQPKPRTDFIKKPFVPPPPSKNSYVPPPVSHAPKPRREEDTLAPPPPPPENTARTSGEFERDAEENKPKQSLKERIALLQTQSLGGHVPGEKKRPPKPKRAPSEASHEGETLSPESVEAPEKQQRQKKSLDIRREELHEDSSSVEEPEPPSAIPEPRIRHVTPQVVAHQSDFGDDEGANDTPDQPSEEEDEEGGEEEEEEEEIDPELARKIALRERMMKMSGGMGMHGVFGPPMGMPPPAPVKKVKKKNEKSSHEGEREEPSGVETTAPPVPLPFVLPRVQPPPAVEKEPEHEMESEGKVDVADERAKDVAVDVEDLRPTERQHPQGPRPMPAQRPQSPLAQEERAPPPPPPAAERAPPPPPPAEVRAPPPPPPVPAADVTESAGSQSDDELSEIPSKMTSPTASTASVLPPPPPPPTSRPGTSGQPMSPTSPQGRRPSQGYFEDTPTSPTLTSPKSPGMAGKRMSYQRGSSIPPIPGGLPAPAVARPPPPPPPSAPHTDDHRSDTEEEVTEYEADYDTDMANKVAHRDALTAQHKRDVEDDTPIPSPAVSPPQVPNRAVPPPPPMASLTQQSAPPKTRQSVDMPRALPPNAPPPARPSVDMPRAPPPAPPPQPPVETHEEDSDEYDPYRYDGGSRPAAPPPPPPQATSPIERPATGRSQPRRSMDAPRAPPSRGSMDTSRPGTRRSMDQSRPHISDYIARDLDLSPESHWWTTPNTLPPALAARQKDLIFETEESSTSRRGGRITITRDLYILFHDYSQTVLTVRYDRDDPISSATFEQRHEPPPPQPRQDQLEDASAKFGAVLLTHVKAREHHPVADSSPHALITDAFTAVPTALPPIGHRAFGALVYSNLANATVLQYDEIRPGDIVTFRNARFQGHKGGLHQKYSMDVGKPEHVAVVVDWDGTKKKVRALEQGREKRKVTVEGYRMADLRSGEVKVWRVVGRGWVGWE</sequence>
<feature type="compositionally biased region" description="Basic and acidic residues" evidence="3">
    <location>
        <begin position="446"/>
        <end position="457"/>
    </location>
</feature>
<name>A0A4S2N0Y6_9PEZI</name>
<keyword evidence="1 2" id="KW-0728">SH3 domain</keyword>
<feature type="compositionally biased region" description="Pro residues" evidence="3">
    <location>
        <begin position="87"/>
        <end position="97"/>
    </location>
</feature>
<feature type="compositionally biased region" description="Pro residues" evidence="3">
    <location>
        <begin position="465"/>
        <end position="481"/>
    </location>
</feature>
<feature type="region of interest" description="Disordered" evidence="3">
    <location>
        <begin position="71"/>
        <end position="889"/>
    </location>
</feature>
<evidence type="ECO:0000313" key="6">
    <source>
        <dbReference type="Proteomes" id="UP000298138"/>
    </source>
</evidence>
<feature type="compositionally biased region" description="Basic and acidic residues" evidence="3">
    <location>
        <begin position="315"/>
        <end position="337"/>
    </location>
</feature>
<feature type="compositionally biased region" description="Acidic residues" evidence="3">
    <location>
        <begin position="381"/>
        <end position="401"/>
    </location>
</feature>
<dbReference type="PANTHER" id="PTHR46026">
    <property type="entry name" value="RHO-TYPE GUANINE NUCLEOTIDE EXCHANGE FACTOR, ISOFORM F"/>
    <property type="match status" value="1"/>
</dbReference>
<feature type="compositionally biased region" description="Basic and acidic residues" evidence="3">
    <location>
        <begin position="129"/>
        <end position="141"/>
    </location>
</feature>
<feature type="domain" description="SH3" evidence="4">
    <location>
        <begin position="5"/>
        <end position="70"/>
    </location>
</feature>
<feature type="compositionally biased region" description="Basic and acidic residues" evidence="3">
    <location>
        <begin position="722"/>
        <end position="735"/>
    </location>
</feature>
<accession>A0A4S2N0Y6</accession>
<evidence type="ECO:0000256" key="2">
    <source>
        <dbReference type="PROSITE-ProRule" id="PRU00192"/>
    </source>
</evidence>
<feature type="compositionally biased region" description="Basic and acidic residues" evidence="3">
    <location>
        <begin position="163"/>
        <end position="183"/>
    </location>
</feature>
<feature type="compositionally biased region" description="Pro residues" evidence="3">
    <location>
        <begin position="606"/>
        <end position="615"/>
    </location>
</feature>
<dbReference type="PROSITE" id="PS50002">
    <property type="entry name" value="SH3"/>
    <property type="match status" value="1"/>
</dbReference>
<evidence type="ECO:0000256" key="1">
    <source>
        <dbReference type="ARBA" id="ARBA00022443"/>
    </source>
</evidence>
<protein>
    <recommendedName>
        <fullName evidence="4">SH3 domain-containing protein</fullName>
    </recommendedName>
</protein>
<organism evidence="5 6">
    <name type="scientific">Ascodesmis nigricans</name>
    <dbReference type="NCBI Taxonomy" id="341454"/>
    <lineage>
        <taxon>Eukaryota</taxon>
        <taxon>Fungi</taxon>
        <taxon>Dikarya</taxon>
        <taxon>Ascomycota</taxon>
        <taxon>Pezizomycotina</taxon>
        <taxon>Pezizomycetes</taxon>
        <taxon>Pezizales</taxon>
        <taxon>Ascodesmidaceae</taxon>
        <taxon>Ascodesmis</taxon>
    </lineage>
</organism>
<reference evidence="5 6" key="1">
    <citation type="submission" date="2019-04" db="EMBL/GenBank/DDBJ databases">
        <title>Comparative genomics and transcriptomics to analyze fruiting body development in filamentous ascomycetes.</title>
        <authorList>
            <consortium name="DOE Joint Genome Institute"/>
            <person name="Lutkenhaus R."/>
            <person name="Traeger S."/>
            <person name="Breuer J."/>
            <person name="Kuo A."/>
            <person name="Lipzen A."/>
            <person name="Pangilinan J."/>
            <person name="Dilworth D."/>
            <person name="Sandor L."/>
            <person name="Poggeler S."/>
            <person name="Barry K."/>
            <person name="Grigoriev I.V."/>
            <person name="Nowrousian M."/>
        </authorList>
    </citation>
    <scope>NUCLEOTIDE SEQUENCE [LARGE SCALE GENOMIC DNA]</scope>
    <source>
        <strain evidence="5 6">CBS 389.68</strain>
    </source>
</reference>
<feature type="compositionally biased region" description="Pro residues" evidence="3">
    <location>
        <begin position="670"/>
        <end position="692"/>
    </location>
</feature>
<evidence type="ECO:0000256" key="3">
    <source>
        <dbReference type="SAM" id="MobiDB-lite"/>
    </source>
</evidence>
<feature type="compositionally biased region" description="Pro residues" evidence="3">
    <location>
        <begin position="834"/>
        <end position="843"/>
    </location>
</feature>
<evidence type="ECO:0000259" key="4">
    <source>
        <dbReference type="PROSITE" id="PS50002"/>
    </source>
</evidence>
<proteinExistence type="predicted"/>
<dbReference type="Proteomes" id="UP000298138">
    <property type="component" value="Unassembled WGS sequence"/>
</dbReference>
<feature type="compositionally biased region" description="Low complexity" evidence="3">
    <location>
        <begin position="596"/>
        <end position="605"/>
    </location>
</feature>
<dbReference type="InterPro" id="IPR057402">
    <property type="entry name" value="AIM3_BBC1_C"/>
</dbReference>
<dbReference type="SUPFAM" id="SSF50044">
    <property type="entry name" value="SH3-domain"/>
    <property type="match status" value="1"/>
</dbReference>
<feature type="compositionally biased region" description="Pro residues" evidence="3">
    <location>
        <begin position="783"/>
        <end position="793"/>
    </location>
</feature>
<keyword evidence="6" id="KW-1185">Reference proteome</keyword>
<dbReference type="OrthoDB" id="207120at2759"/>
<feature type="compositionally biased region" description="Pro residues" evidence="3">
    <location>
        <begin position="800"/>
        <end position="811"/>
    </location>
</feature>
<feature type="compositionally biased region" description="Pro residues" evidence="3">
    <location>
        <begin position="741"/>
        <end position="762"/>
    </location>
</feature>
<feature type="compositionally biased region" description="Acidic residues" evidence="3">
    <location>
        <begin position="702"/>
        <end position="715"/>
    </location>
</feature>
<dbReference type="STRING" id="341454.A0A4S2N0Y6"/>